<proteinExistence type="predicted"/>
<comment type="caution">
    <text evidence="1">The sequence shown here is derived from an EMBL/GenBank/DDBJ whole genome shotgun (WGS) entry which is preliminary data.</text>
</comment>
<name>A0ABN3G8T1_9ACTN</name>
<organism evidence="1 2">
    <name type="scientific">Dactylosporangium salmoneum</name>
    <dbReference type="NCBI Taxonomy" id="53361"/>
    <lineage>
        <taxon>Bacteria</taxon>
        <taxon>Bacillati</taxon>
        <taxon>Actinomycetota</taxon>
        <taxon>Actinomycetes</taxon>
        <taxon>Micromonosporales</taxon>
        <taxon>Micromonosporaceae</taxon>
        <taxon>Dactylosporangium</taxon>
    </lineage>
</organism>
<evidence type="ECO:0000313" key="2">
    <source>
        <dbReference type="Proteomes" id="UP001501444"/>
    </source>
</evidence>
<dbReference type="EMBL" id="BAAARV010000025">
    <property type="protein sequence ID" value="GAA2346615.1"/>
    <property type="molecule type" value="Genomic_DNA"/>
</dbReference>
<evidence type="ECO:0000313" key="1">
    <source>
        <dbReference type="EMBL" id="GAA2346615.1"/>
    </source>
</evidence>
<dbReference type="Proteomes" id="UP001501444">
    <property type="component" value="Unassembled WGS sequence"/>
</dbReference>
<accession>A0ABN3G8T1</accession>
<sequence length="130" mass="14705">MRRIDWGERPIDETTMRYLINPWYLRRHGKSLSYHPKVHVSVSQLSNADQRELHRLSAVYVNAHWILRASPVFEHPGIAACLAGGDTRPVMRLLWSYAYWGLPNLDIADTSVNVPGGMSLAEHIAGRASS</sequence>
<gene>
    <name evidence="1" type="ORF">GCM10010170_033520</name>
</gene>
<protein>
    <submittedName>
        <fullName evidence="1">Uncharacterized protein</fullName>
    </submittedName>
</protein>
<reference evidence="1 2" key="1">
    <citation type="journal article" date="2019" name="Int. J. Syst. Evol. Microbiol.">
        <title>The Global Catalogue of Microorganisms (GCM) 10K type strain sequencing project: providing services to taxonomists for standard genome sequencing and annotation.</title>
        <authorList>
            <consortium name="The Broad Institute Genomics Platform"/>
            <consortium name="The Broad Institute Genome Sequencing Center for Infectious Disease"/>
            <person name="Wu L."/>
            <person name="Ma J."/>
        </authorList>
    </citation>
    <scope>NUCLEOTIDE SEQUENCE [LARGE SCALE GENOMIC DNA]</scope>
    <source>
        <strain evidence="1 2">JCM 3272</strain>
    </source>
</reference>
<keyword evidence="2" id="KW-1185">Reference proteome</keyword>